<dbReference type="InterPro" id="IPR000073">
    <property type="entry name" value="AB_hydrolase_1"/>
</dbReference>
<sequence length="443" mass="47862">MTTTRNQEPTTRTTTRSTTRTTTRSTNRAPNPSTPHHPRFRPLRRIARALLTFLGILLTPITALAATWATATLTPTPWLFTAAGVTAAAATCALLVYAGTRHRTATALITTATLALTTLGAALTVLKPLDETPPTPHEQPTGYWELDTGSRLAYTRVPAQGTPRPTPVIVLHGGPGTPGDGPDAMDRILAGRGYDVYAYDQLGAGRSTRLKDPTGYTVARQVADLEAVRKKIGAEKVVLMGASWGATLAAEYLAEHPGHVERMVLTSPGVLWAPAWKDRDEGDIWDRLTPELQARIDELEANPRLMAWSLLMAADPRAAHAVVGDAEIDPVFAKLLTIAAPAATCHPERPLKDLPGSLPGFYANQLTTADQLTVPDPRPALRRTTVPVLVVRGDCDYKNPGIAREYDEVLPGATLLTVEDAGHLVDMEKPHEYRQAVTEFVTD</sequence>
<dbReference type="PRINTS" id="PR00793">
    <property type="entry name" value="PROAMNOPTASE"/>
</dbReference>
<keyword evidence="4" id="KW-1133">Transmembrane helix</keyword>
<dbReference type="RefSeq" id="WP_409134785.1">
    <property type="nucleotide sequence ID" value="NZ_JBJVNI010000018.1"/>
</dbReference>
<keyword evidence="4" id="KW-0472">Membrane</keyword>
<evidence type="ECO:0000256" key="4">
    <source>
        <dbReference type="SAM" id="Phobius"/>
    </source>
</evidence>
<reference evidence="6 7" key="1">
    <citation type="submission" date="2024-12" db="EMBL/GenBank/DDBJ databases">
        <title>Forecasting of Potato common scab and diversities of Pathogenic streptomyces spp. in china.</title>
        <authorList>
            <person name="Handique U."/>
            <person name="Wu J."/>
        </authorList>
    </citation>
    <scope>NUCLEOTIDE SEQUENCE [LARGE SCALE GENOMIC DNA]</scope>
    <source>
        <strain evidence="6 7">ZRIMU1530</strain>
    </source>
</reference>
<comment type="similarity">
    <text evidence="1">Belongs to the peptidase S33 family.</text>
</comment>
<feature type="transmembrane region" description="Helical" evidence="4">
    <location>
        <begin position="49"/>
        <end position="71"/>
    </location>
</feature>
<dbReference type="InterPro" id="IPR029058">
    <property type="entry name" value="AB_hydrolase_fold"/>
</dbReference>
<evidence type="ECO:0000313" key="6">
    <source>
        <dbReference type="EMBL" id="MFM9613171.1"/>
    </source>
</evidence>
<evidence type="ECO:0000259" key="5">
    <source>
        <dbReference type="Pfam" id="PF00561"/>
    </source>
</evidence>
<dbReference type="Gene3D" id="3.40.50.1820">
    <property type="entry name" value="alpha/beta hydrolase"/>
    <property type="match status" value="1"/>
</dbReference>
<proteinExistence type="inferred from homology"/>
<dbReference type="Pfam" id="PF00561">
    <property type="entry name" value="Abhydrolase_1"/>
    <property type="match status" value="1"/>
</dbReference>
<name>A0ABW9HZZ6_9ACTN</name>
<dbReference type="GO" id="GO:0016787">
    <property type="term" value="F:hydrolase activity"/>
    <property type="evidence" value="ECO:0007669"/>
    <property type="project" value="UniProtKB-KW"/>
</dbReference>
<keyword evidence="4" id="KW-0812">Transmembrane</keyword>
<dbReference type="Proteomes" id="UP001631957">
    <property type="component" value="Unassembled WGS sequence"/>
</dbReference>
<dbReference type="PANTHER" id="PTHR43798">
    <property type="entry name" value="MONOACYLGLYCEROL LIPASE"/>
    <property type="match status" value="1"/>
</dbReference>
<feature type="compositionally biased region" description="Low complexity" evidence="3">
    <location>
        <begin position="1"/>
        <end position="28"/>
    </location>
</feature>
<feature type="transmembrane region" description="Helical" evidence="4">
    <location>
        <begin position="77"/>
        <end position="98"/>
    </location>
</feature>
<dbReference type="SUPFAM" id="SSF53474">
    <property type="entry name" value="alpha/beta-Hydrolases"/>
    <property type="match status" value="1"/>
</dbReference>
<protein>
    <submittedName>
        <fullName evidence="6">Alpha/beta fold hydrolase</fullName>
    </submittedName>
</protein>
<dbReference type="EMBL" id="JBJVNI010000018">
    <property type="protein sequence ID" value="MFM9613171.1"/>
    <property type="molecule type" value="Genomic_DNA"/>
</dbReference>
<feature type="region of interest" description="Disordered" evidence="3">
    <location>
        <begin position="1"/>
        <end position="41"/>
    </location>
</feature>
<accession>A0ABW9HZZ6</accession>
<dbReference type="InterPro" id="IPR002410">
    <property type="entry name" value="Peptidase_S33"/>
</dbReference>
<keyword evidence="7" id="KW-1185">Reference proteome</keyword>
<comment type="caution">
    <text evidence="6">The sequence shown here is derived from an EMBL/GenBank/DDBJ whole genome shotgun (WGS) entry which is preliminary data.</text>
</comment>
<evidence type="ECO:0000313" key="7">
    <source>
        <dbReference type="Proteomes" id="UP001631957"/>
    </source>
</evidence>
<dbReference type="InterPro" id="IPR050266">
    <property type="entry name" value="AB_hydrolase_sf"/>
</dbReference>
<evidence type="ECO:0000256" key="3">
    <source>
        <dbReference type="SAM" id="MobiDB-lite"/>
    </source>
</evidence>
<evidence type="ECO:0000256" key="2">
    <source>
        <dbReference type="ARBA" id="ARBA00022801"/>
    </source>
</evidence>
<keyword evidence="2 6" id="KW-0378">Hydrolase</keyword>
<evidence type="ECO:0000256" key="1">
    <source>
        <dbReference type="ARBA" id="ARBA00010088"/>
    </source>
</evidence>
<gene>
    <name evidence="6" type="ORF">ACKI18_31335</name>
</gene>
<organism evidence="6 7">
    <name type="scientific">Streptomyces niveiscabiei</name>
    <dbReference type="NCBI Taxonomy" id="164115"/>
    <lineage>
        <taxon>Bacteria</taxon>
        <taxon>Bacillati</taxon>
        <taxon>Actinomycetota</taxon>
        <taxon>Actinomycetes</taxon>
        <taxon>Kitasatosporales</taxon>
        <taxon>Streptomycetaceae</taxon>
        <taxon>Streptomyces</taxon>
    </lineage>
</organism>
<feature type="transmembrane region" description="Helical" evidence="4">
    <location>
        <begin position="105"/>
        <end position="126"/>
    </location>
</feature>
<dbReference type="PANTHER" id="PTHR43798:SF33">
    <property type="entry name" value="HYDROLASE, PUTATIVE (AFU_ORTHOLOGUE AFUA_2G14860)-RELATED"/>
    <property type="match status" value="1"/>
</dbReference>
<feature type="domain" description="AB hydrolase-1" evidence="5">
    <location>
        <begin position="167"/>
        <end position="430"/>
    </location>
</feature>